<gene>
    <name evidence="5" type="ORF">CBYS24578_00014917</name>
</gene>
<dbReference type="Pfam" id="PF00096">
    <property type="entry name" value="zf-C2H2"/>
    <property type="match status" value="1"/>
</dbReference>
<dbReference type="PROSITE" id="PS50157">
    <property type="entry name" value="ZINC_FINGER_C2H2_2"/>
    <property type="match status" value="1"/>
</dbReference>
<dbReference type="OrthoDB" id="5152540at2759"/>
<organism evidence="5 6">
    <name type="scientific">Clonostachys byssicola</name>
    <dbReference type="NCBI Taxonomy" id="160290"/>
    <lineage>
        <taxon>Eukaryota</taxon>
        <taxon>Fungi</taxon>
        <taxon>Dikarya</taxon>
        <taxon>Ascomycota</taxon>
        <taxon>Pezizomycotina</taxon>
        <taxon>Sordariomycetes</taxon>
        <taxon>Hypocreomycetidae</taxon>
        <taxon>Hypocreales</taxon>
        <taxon>Bionectriaceae</taxon>
        <taxon>Clonostachys</taxon>
    </lineage>
</organism>
<keyword evidence="6" id="KW-1185">Reference proteome</keyword>
<keyword evidence="1" id="KW-0862">Zinc</keyword>
<evidence type="ECO:0000256" key="1">
    <source>
        <dbReference type="PROSITE-ProRule" id="PRU00042"/>
    </source>
</evidence>
<feature type="domain" description="C2H2-type" evidence="4">
    <location>
        <begin position="74"/>
        <end position="102"/>
    </location>
</feature>
<feature type="signal peptide" evidence="3">
    <location>
        <begin position="1"/>
        <end position="19"/>
    </location>
</feature>
<reference evidence="5" key="1">
    <citation type="submission" date="2021-10" db="EMBL/GenBank/DDBJ databases">
        <authorList>
            <person name="Piombo E."/>
        </authorList>
    </citation>
    <scope>NUCLEOTIDE SEQUENCE</scope>
</reference>
<keyword evidence="1" id="KW-0863">Zinc-finger</keyword>
<keyword evidence="3" id="KW-0732">Signal</keyword>
<evidence type="ECO:0000259" key="4">
    <source>
        <dbReference type="PROSITE" id="PS50157"/>
    </source>
</evidence>
<dbReference type="PROSITE" id="PS00028">
    <property type="entry name" value="ZINC_FINGER_C2H2_1"/>
    <property type="match status" value="1"/>
</dbReference>
<evidence type="ECO:0000313" key="6">
    <source>
        <dbReference type="Proteomes" id="UP000754883"/>
    </source>
</evidence>
<keyword evidence="1" id="KW-0479">Metal-binding</keyword>
<feature type="chain" id="PRO_5040310778" description="C2H2-type domain-containing protein" evidence="3">
    <location>
        <begin position="20"/>
        <end position="116"/>
    </location>
</feature>
<accession>A0A9N9Y135</accession>
<dbReference type="AlphaFoldDB" id="A0A9N9Y135"/>
<evidence type="ECO:0000256" key="2">
    <source>
        <dbReference type="SAM" id="MobiDB-lite"/>
    </source>
</evidence>
<dbReference type="InterPro" id="IPR036236">
    <property type="entry name" value="Znf_C2H2_sf"/>
</dbReference>
<dbReference type="InterPro" id="IPR013087">
    <property type="entry name" value="Znf_C2H2_type"/>
</dbReference>
<feature type="compositionally biased region" description="Basic residues" evidence="2">
    <location>
        <begin position="104"/>
        <end position="116"/>
    </location>
</feature>
<dbReference type="Proteomes" id="UP000754883">
    <property type="component" value="Unassembled WGS sequence"/>
</dbReference>
<dbReference type="GO" id="GO:0008270">
    <property type="term" value="F:zinc ion binding"/>
    <property type="evidence" value="ECO:0007669"/>
    <property type="project" value="UniProtKB-KW"/>
</dbReference>
<dbReference type="SMART" id="SM00355">
    <property type="entry name" value="ZnF_C2H2"/>
    <property type="match status" value="1"/>
</dbReference>
<evidence type="ECO:0000313" key="5">
    <source>
        <dbReference type="EMBL" id="CAG9987608.1"/>
    </source>
</evidence>
<protein>
    <recommendedName>
        <fullName evidence="4">C2H2-type domain-containing protein</fullName>
    </recommendedName>
</protein>
<proteinExistence type="predicted"/>
<comment type="caution">
    <text evidence="5">The sequence shown here is derived from an EMBL/GenBank/DDBJ whole genome shotgun (WGS) entry which is preliminary data.</text>
</comment>
<evidence type="ECO:0000256" key="3">
    <source>
        <dbReference type="SAM" id="SignalP"/>
    </source>
</evidence>
<sequence length="116" mass="12429">MQLSAALLVFASALSAASAHSFSDGNGIGLQTRSAKGLLHHLVRSLDEDEAREIVARYYDDELEGRSLSKRSDYNCSECGKAYKTADGLARHQALKHAGAARKASAKKAPAKKGRK</sequence>
<dbReference type="Gene3D" id="3.30.160.60">
    <property type="entry name" value="Classic Zinc Finger"/>
    <property type="match status" value="1"/>
</dbReference>
<name>A0A9N9Y135_9HYPO</name>
<dbReference type="SUPFAM" id="SSF57667">
    <property type="entry name" value="beta-beta-alpha zinc fingers"/>
    <property type="match status" value="1"/>
</dbReference>
<dbReference type="EMBL" id="CABFNO020001436">
    <property type="protein sequence ID" value="CAG9987608.1"/>
    <property type="molecule type" value="Genomic_DNA"/>
</dbReference>
<feature type="region of interest" description="Disordered" evidence="2">
    <location>
        <begin position="97"/>
        <end position="116"/>
    </location>
</feature>